<dbReference type="AlphaFoldDB" id="A0A843VU14"/>
<evidence type="ECO:0000313" key="1">
    <source>
        <dbReference type="EMBL" id="MQL96474.1"/>
    </source>
</evidence>
<gene>
    <name evidence="1" type="ORF">Taro_029167</name>
</gene>
<dbReference type="Proteomes" id="UP000652761">
    <property type="component" value="Unassembled WGS sequence"/>
</dbReference>
<sequence>MVDWVLIFARLAIGTARKAPIRNQHFDPVGTRRGNHMQSACHGDRKLCSTRRENSSPGIRIAYVTTIRNRHSETVDRTLVPRNSVMGSKFHHGAYAGQPYAVVLSRRSEVVFNSSRELLSRS</sequence>
<dbReference type="EMBL" id="NMUH01001921">
    <property type="protein sequence ID" value="MQL96474.1"/>
    <property type="molecule type" value="Genomic_DNA"/>
</dbReference>
<organism evidence="1 2">
    <name type="scientific">Colocasia esculenta</name>
    <name type="common">Wild taro</name>
    <name type="synonym">Arum esculentum</name>
    <dbReference type="NCBI Taxonomy" id="4460"/>
    <lineage>
        <taxon>Eukaryota</taxon>
        <taxon>Viridiplantae</taxon>
        <taxon>Streptophyta</taxon>
        <taxon>Embryophyta</taxon>
        <taxon>Tracheophyta</taxon>
        <taxon>Spermatophyta</taxon>
        <taxon>Magnoliopsida</taxon>
        <taxon>Liliopsida</taxon>
        <taxon>Araceae</taxon>
        <taxon>Aroideae</taxon>
        <taxon>Colocasieae</taxon>
        <taxon>Colocasia</taxon>
    </lineage>
</organism>
<proteinExistence type="predicted"/>
<protein>
    <submittedName>
        <fullName evidence="1">Uncharacterized protein</fullName>
    </submittedName>
</protein>
<comment type="caution">
    <text evidence="1">The sequence shown here is derived from an EMBL/GenBank/DDBJ whole genome shotgun (WGS) entry which is preliminary data.</text>
</comment>
<evidence type="ECO:0000313" key="2">
    <source>
        <dbReference type="Proteomes" id="UP000652761"/>
    </source>
</evidence>
<accession>A0A843VU14</accession>
<reference evidence="1" key="1">
    <citation type="submission" date="2017-07" db="EMBL/GenBank/DDBJ databases">
        <title>Taro Niue Genome Assembly and Annotation.</title>
        <authorList>
            <person name="Atibalentja N."/>
            <person name="Keating K."/>
            <person name="Fields C.J."/>
        </authorList>
    </citation>
    <scope>NUCLEOTIDE SEQUENCE</scope>
    <source>
        <strain evidence="1">Niue_2</strain>
        <tissue evidence="1">Leaf</tissue>
    </source>
</reference>
<keyword evidence="2" id="KW-1185">Reference proteome</keyword>
<name>A0A843VU14_COLES</name>